<comment type="caution">
    <text evidence="1">The sequence shown here is derived from an EMBL/GenBank/DDBJ whole genome shotgun (WGS) entry which is preliminary data.</text>
</comment>
<keyword evidence="2" id="KW-1185">Reference proteome</keyword>
<dbReference type="AlphaFoldDB" id="A0A5B7D649"/>
<evidence type="ECO:0000313" key="2">
    <source>
        <dbReference type="Proteomes" id="UP000324222"/>
    </source>
</evidence>
<sequence length="80" mass="8920">MHCDTGNGWLSVHRNTPYSNSARCRTFVQLMDARMNALSKQEPNMESTFTQHGGTEECGGYGKMHHHAAHVGCMCWLGAH</sequence>
<dbReference type="Proteomes" id="UP000324222">
    <property type="component" value="Unassembled WGS sequence"/>
</dbReference>
<name>A0A5B7D649_PORTR</name>
<reference evidence="1 2" key="1">
    <citation type="submission" date="2019-05" db="EMBL/GenBank/DDBJ databases">
        <title>Another draft genome of Portunus trituberculatus and its Hox gene families provides insights of decapod evolution.</title>
        <authorList>
            <person name="Jeong J.-H."/>
            <person name="Song I."/>
            <person name="Kim S."/>
            <person name="Choi T."/>
            <person name="Kim D."/>
            <person name="Ryu S."/>
            <person name="Kim W."/>
        </authorList>
    </citation>
    <scope>NUCLEOTIDE SEQUENCE [LARGE SCALE GENOMIC DNA]</scope>
    <source>
        <tissue evidence="1">Muscle</tissue>
    </source>
</reference>
<organism evidence="1 2">
    <name type="scientific">Portunus trituberculatus</name>
    <name type="common">Swimming crab</name>
    <name type="synonym">Neptunus trituberculatus</name>
    <dbReference type="NCBI Taxonomy" id="210409"/>
    <lineage>
        <taxon>Eukaryota</taxon>
        <taxon>Metazoa</taxon>
        <taxon>Ecdysozoa</taxon>
        <taxon>Arthropoda</taxon>
        <taxon>Crustacea</taxon>
        <taxon>Multicrustacea</taxon>
        <taxon>Malacostraca</taxon>
        <taxon>Eumalacostraca</taxon>
        <taxon>Eucarida</taxon>
        <taxon>Decapoda</taxon>
        <taxon>Pleocyemata</taxon>
        <taxon>Brachyura</taxon>
        <taxon>Eubrachyura</taxon>
        <taxon>Portunoidea</taxon>
        <taxon>Portunidae</taxon>
        <taxon>Portuninae</taxon>
        <taxon>Portunus</taxon>
    </lineage>
</organism>
<gene>
    <name evidence="1" type="ORF">E2C01_009567</name>
</gene>
<accession>A0A5B7D649</accession>
<evidence type="ECO:0000313" key="1">
    <source>
        <dbReference type="EMBL" id="MPC16733.1"/>
    </source>
</evidence>
<dbReference type="EMBL" id="VSRR010000531">
    <property type="protein sequence ID" value="MPC16733.1"/>
    <property type="molecule type" value="Genomic_DNA"/>
</dbReference>
<proteinExistence type="predicted"/>
<protein>
    <submittedName>
        <fullName evidence="1">Uncharacterized protein</fullName>
    </submittedName>
</protein>